<dbReference type="Pfam" id="PF13365">
    <property type="entry name" value="Trypsin_2"/>
    <property type="match status" value="1"/>
</dbReference>
<keyword evidence="1" id="KW-1133">Transmembrane helix</keyword>
<accession>A0A1G2FQA3</accession>
<keyword evidence="1" id="KW-0472">Membrane</keyword>
<protein>
    <recommendedName>
        <fullName evidence="4">Serine protease</fullName>
    </recommendedName>
</protein>
<evidence type="ECO:0000256" key="1">
    <source>
        <dbReference type="SAM" id="Phobius"/>
    </source>
</evidence>
<proteinExistence type="predicted"/>
<dbReference type="PANTHER" id="PTHR22939">
    <property type="entry name" value="SERINE PROTEASE FAMILY S1C HTRA-RELATED"/>
    <property type="match status" value="1"/>
</dbReference>
<comment type="caution">
    <text evidence="2">The sequence shown here is derived from an EMBL/GenBank/DDBJ whole genome shotgun (WGS) entry which is preliminary data.</text>
</comment>
<dbReference type="SUPFAM" id="SSF50494">
    <property type="entry name" value="Trypsin-like serine proteases"/>
    <property type="match status" value="1"/>
</dbReference>
<dbReference type="PANTHER" id="PTHR22939:SF129">
    <property type="entry name" value="SERINE PROTEASE HTRA2, MITOCHONDRIAL"/>
    <property type="match status" value="1"/>
</dbReference>
<dbReference type="Proteomes" id="UP000177126">
    <property type="component" value="Unassembled WGS sequence"/>
</dbReference>
<keyword evidence="1" id="KW-0812">Transmembrane</keyword>
<dbReference type="AlphaFoldDB" id="A0A1G2FQA3"/>
<dbReference type="InterPro" id="IPR009003">
    <property type="entry name" value="Peptidase_S1_PA"/>
</dbReference>
<gene>
    <name evidence="2" type="ORF">A3B04_00125</name>
</gene>
<sequence length="247" mass="26827">MPKKKVDYKKIVLFWVIVFLVGGLSGVFFNRVLIPWLVNFAPFSGIIWLDGVKDNTTIINKTEKVYISQETAFQGAIARVGNSVVAVRVERTGHQPIANSGFILTGDGLIVTANFNLAPTAKILVLRGDKEYEARLLKQDAANNLALLKIEANDLSVADFGDSNNLRLGEEVFLTGAAKINNNFVRFANLGFVKTVSPDPSLTFTESSLADGAPLGNIEGKVLGLVLVDKQGKIKVVGVERIKTLLQ</sequence>
<name>A0A1G2FQA3_9BACT</name>
<evidence type="ECO:0008006" key="4">
    <source>
        <dbReference type="Google" id="ProtNLM"/>
    </source>
</evidence>
<feature type="transmembrane region" description="Helical" evidence="1">
    <location>
        <begin position="12"/>
        <end position="38"/>
    </location>
</feature>
<evidence type="ECO:0000313" key="2">
    <source>
        <dbReference type="EMBL" id="OGZ39810.1"/>
    </source>
</evidence>
<dbReference type="Gene3D" id="2.40.10.120">
    <property type="match status" value="1"/>
</dbReference>
<evidence type="ECO:0000313" key="3">
    <source>
        <dbReference type="Proteomes" id="UP000177126"/>
    </source>
</evidence>
<dbReference type="EMBL" id="MHNF01000046">
    <property type="protein sequence ID" value="OGZ39810.1"/>
    <property type="molecule type" value="Genomic_DNA"/>
</dbReference>
<reference evidence="2 3" key="1">
    <citation type="journal article" date="2016" name="Nat. Commun.">
        <title>Thousands of microbial genomes shed light on interconnected biogeochemical processes in an aquifer system.</title>
        <authorList>
            <person name="Anantharaman K."/>
            <person name="Brown C.T."/>
            <person name="Hug L.A."/>
            <person name="Sharon I."/>
            <person name="Castelle C.J."/>
            <person name="Probst A.J."/>
            <person name="Thomas B.C."/>
            <person name="Singh A."/>
            <person name="Wilkins M.J."/>
            <person name="Karaoz U."/>
            <person name="Brodie E.L."/>
            <person name="Williams K.H."/>
            <person name="Hubbard S.S."/>
            <person name="Banfield J.F."/>
        </authorList>
    </citation>
    <scope>NUCLEOTIDE SEQUENCE [LARGE SCALE GENOMIC DNA]</scope>
</reference>
<organism evidence="2 3">
    <name type="scientific">Candidatus Portnoybacteria bacterium RIFCSPLOWO2_02_FULL_39_11</name>
    <dbReference type="NCBI Taxonomy" id="1802001"/>
    <lineage>
        <taxon>Bacteria</taxon>
        <taxon>Candidatus Portnoyibacteriota</taxon>
    </lineage>
</organism>